<feature type="compositionally biased region" description="Basic and acidic residues" evidence="1">
    <location>
        <begin position="36"/>
        <end position="52"/>
    </location>
</feature>
<evidence type="ECO:0000313" key="3">
    <source>
        <dbReference type="Proteomes" id="UP001188597"/>
    </source>
</evidence>
<accession>A0AA89AYA6</accession>
<feature type="region of interest" description="Disordered" evidence="1">
    <location>
        <begin position="31"/>
        <end position="53"/>
    </location>
</feature>
<gene>
    <name evidence="2" type="ORF">RJ639_004717</name>
</gene>
<organism evidence="2 3">
    <name type="scientific">Escallonia herrerae</name>
    <dbReference type="NCBI Taxonomy" id="1293975"/>
    <lineage>
        <taxon>Eukaryota</taxon>
        <taxon>Viridiplantae</taxon>
        <taxon>Streptophyta</taxon>
        <taxon>Embryophyta</taxon>
        <taxon>Tracheophyta</taxon>
        <taxon>Spermatophyta</taxon>
        <taxon>Magnoliopsida</taxon>
        <taxon>eudicotyledons</taxon>
        <taxon>Gunneridae</taxon>
        <taxon>Pentapetalae</taxon>
        <taxon>asterids</taxon>
        <taxon>campanulids</taxon>
        <taxon>Escalloniales</taxon>
        <taxon>Escalloniaceae</taxon>
        <taxon>Escallonia</taxon>
    </lineage>
</organism>
<evidence type="ECO:0000313" key="2">
    <source>
        <dbReference type="EMBL" id="KAK3019168.1"/>
    </source>
</evidence>
<proteinExistence type="predicted"/>
<comment type="caution">
    <text evidence="2">The sequence shown here is derived from an EMBL/GenBank/DDBJ whole genome shotgun (WGS) entry which is preliminary data.</text>
</comment>
<evidence type="ECO:0008006" key="4">
    <source>
        <dbReference type="Google" id="ProtNLM"/>
    </source>
</evidence>
<name>A0AA89AYA6_9ASTE</name>
<protein>
    <recommendedName>
        <fullName evidence="4">Reverse transcriptase</fullName>
    </recommendedName>
</protein>
<sequence>MENALTFLKTPSVGTSPSSSLYERFQSLPKQVEQNEGQREVGKTHENEVEPRRSKRMRIAKNYGPDFYMYFVEGTKTAIHNSILIVLNKESDPRTYEEAMKSQDSSFWKEVINEEFDSIMENGTWKLVDLPPVSKPVGCKWIFKKKLRVDRSIENLKARISYARLWGEYRVCKRYSLVCFVVS</sequence>
<feature type="region of interest" description="Disordered" evidence="1">
    <location>
        <begin position="1"/>
        <end position="20"/>
    </location>
</feature>
<dbReference type="EMBL" id="JAVXUP010000894">
    <property type="protein sequence ID" value="KAK3019168.1"/>
    <property type="molecule type" value="Genomic_DNA"/>
</dbReference>
<dbReference type="AlphaFoldDB" id="A0AA89AYA6"/>
<keyword evidence="3" id="KW-1185">Reference proteome</keyword>
<evidence type="ECO:0000256" key="1">
    <source>
        <dbReference type="SAM" id="MobiDB-lite"/>
    </source>
</evidence>
<dbReference type="Proteomes" id="UP001188597">
    <property type="component" value="Unassembled WGS sequence"/>
</dbReference>
<reference evidence="2" key="1">
    <citation type="submission" date="2022-12" db="EMBL/GenBank/DDBJ databases">
        <title>Draft genome assemblies for two species of Escallonia (Escalloniales).</title>
        <authorList>
            <person name="Chanderbali A."/>
            <person name="Dervinis C."/>
            <person name="Anghel I."/>
            <person name="Soltis D."/>
            <person name="Soltis P."/>
            <person name="Zapata F."/>
        </authorList>
    </citation>
    <scope>NUCLEOTIDE SEQUENCE</scope>
    <source>
        <strain evidence="2">UCBG64.0493</strain>
        <tissue evidence="2">Leaf</tissue>
    </source>
</reference>